<name>A0A8J3FGT9_9ACTN</name>
<feature type="transmembrane region" description="Helical" evidence="2">
    <location>
        <begin position="198"/>
        <end position="217"/>
    </location>
</feature>
<dbReference type="RefSeq" id="WP_189112873.1">
    <property type="nucleotide sequence ID" value="NZ_BMQC01000002.1"/>
</dbReference>
<organism evidence="4 5">
    <name type="scientific">Pilimelia terevasa</name>
    <dbReference type="NCBI Taxonomy" id="53372"/>
    <lineage>
        <taxon>Bacteria</taxon>
        <taxon>Bacillati</taxon>
        <taxon>Actinomycetota</taxon>
        <taxon>Actinomycetes</taxon>
        <taxon>Micromonosporales</taxon>
        <taxon>Micromonosporaceae</taxon>
        <taxon>Pilimelia</taxon>
    </lineage>
</organism>
<evidence type="ECO:0000313" key="4">
    <source>
        <dbReference type="EMBL" id="GGK18485.1"/>
    </source>
</evidence>
<dbReference type="AlphaFoldDB" id="A0A8J3FGT9"/>
<accession>A0A8J3FGT9</accession>
<feature type="signal peptide" evidence="3">
    <location>
        <begin position="1"/>
        <end position="24"/>
    </location>
</feature>
<keyword evidence="2" id="KW-0812">Transmembrane</keyword>
<comment type="caution">
    <text evidence="4">The sequence shown here is derived from an EMBL/GenBank/DDBJ whole genome shotgun (WGS) entry which is preliminary data.</text>
</comment>
<reference evidence="4" key="2">
    <citation type="submission" date="2020-09" db="EMBL/GenBank/DDBJ databases">
        <authorList>
            <person name="Sun Q."/>
            <person name="Ohkuma M."/>
        </authorList>
    </citation>
    <scope>NUCLEOTIDE SEQUENCE</scope>
    <source>
        <strain evidence="4">JCM 3091</strain>
    </source>
</reference>
<evidence type="ECO:0000256" key="1">
    <source>
        <dbReference type="SAM" id="MobiDB-lite"/>
    </source>
</evidence>
<proteinExistence type="predicted"/>
<sequence length="246" mass="25662">MLLRLGVGVAGAVAALAVAAPASAAIVGGGHGRGHDRPQQGGVIRIADGSVPARAQGRCPRHGGKLVNRDRWDFTVFSRSSRRPARLAQITAYFDVNGDGRADRADRIDRGSRDGDDIVRRRNGDSGGWIVTRAGWRLVDARATVSGGVRAFRLTDTCAGPRHHGKPDHRPPRWPTPIPIPNPQYPQAPSLPVTGGSFSGILGGGVGLVSAGGMALVTTRLRRRRPAPATGGVATGEPATPRSGTP</sequence>
<feature type="region of interest" description="Disordered" evidence="1">
    <location>
        <begin position="222"/>
        <end position="246"/>
    </location>
</feature>
<evidence type="ECO:0000313" key="5">
    <source>
        <dbReference type="Proteomes" id="UP000662200"/>
    </source>
</evidence>
<evidence type="ECO:0000256" key="3">
    <source>
        <dbReference type="SAM" id="SignalP"/>
    </source>
</evidence>
<keyword evidence="2" id="KW-1133">Transmembrane helix</keyword>
<keyword evidence="5" id="KW-1185">Reference proteome</keyword>
<feature type="chain" id="PRO_5035176849" evidence="3">
    <location>
        <begin position="25"/>
        <end position="246"/>
    </location>
</feature>
<gene>
    <name evidence="4" type="ORF">GCM10010124_08850</name>
</gene>
<reference evidence="4" key="1">
    <citation type="journal article" date="2014" name="Int. J. Syst. Evol. Microbiol.">
        <title>Complete genome sequence of Corynebacterium casei LMG S-19264T (=DSM 44701T), isolated from a smear-ripened cheese.</title>
        <authorList>
            <consortium name="US DOE Joint Genome Institute (JGI-PGF)"/>
            <person name="Walter F."/>
            <person name="Albersmeier A."/>
            <person name="Kalinowski J."/>
            <person name="Ruckert C."/>
        </authorList>
    </citation>
    <scope>NUCLEOTIDE SEQUENCE</scope>
    <source>
        <strain evidence="4">JCM 3091</strain>
    </source>
</reference>
<keyword evidence="2" id="KW-0472">Membrane</keyword>
<dbReference type="Proteomes" id="UP000662200">
    <property type="component" value="Unassembled WGS sequence"/>
</dbReference>
<dbReference type="EMBL" id="BMQC01000002">
    <property type="protein sequence ID" value="GGK18485.1"/>
    <property type="molecule type" value="Genomic_DNA"/>
</dbReference>
<keyword evidence="3" id="KW-0732">Signal</keyword>
<protein>
    <submittedName>
        <fullName evidence="4">Uncharacterized protein</fullName>
    </submittedName>
</protein>
<evidence type="ECO:0000256" key="2">
    <source>
        <dbReference type="SAM" id="Phobius"/>
    </source>
</evidence>